<dbReference type="EnsemblPlants" id="Ma07_t20430.1">
    <property type="protein sequence ID" value="Ma07_p20430.1"/>
    <property type="gene ID" value="Ma07_g20430"/>
</dbReference>
<sequence length="344" mass="37999">MSPSCDCASSILLCAEDNDSILGFDDGEEEGGHRPGWVSEPKRCDFYGDILAGFPLQSDELLSLLVEREQEHLPREDYRQRLCSGALDSSIRRDAIDWIWKVHAHYNFGPLSAYLSVNYLDRFLSSYDLPQGKAWMTQLLSVACLSLAAKMEETEVPLSLDLQVGEAKYIFEGRTIQRMELLVMSTLKWRMQAVTPFSFIDFFLHKFNGCGAPSKVSLSRSAELILSTIRGIDFLAFRPSVISAAIALLVLGEAQIVDVDEALSCCCHVAKEGVLGCYEVIQDKVLMRKQSAKDLVSSVSCVPQSPVGVLHAACLSYKSDDATVVSHATCLGLSPASKRRKTTR</sequence>
<reference evidence="8" key="1">
    <citation type="submission" date="2021-03" db="EMBL/GenBank/DDBJ databases">
        <authorList>
            <consortium name="Genoscope - CEA"/>
            <person name="William W."/>
        </authorList>
    </citation>
    <scope>NUCLEOTIDE SEQUENCE</scope>
    <source>
        <strain evidence="8">Doubled-haploid Pahang</strain>
    </source>
</reference>
<keyword evidence="10" id="KW-1185">Reference proteome</keyword>
<dbReference type="SMART" id="SM01332">
    <property type="entry name" value="Cyclin_C"/>
    <property type="match status" value="1"/>
</dbReference>
<dbReference type="InterPro" id="IPR004367">
    <property type="entry name" value="Cyclin_C-dom"/>
</dbReference>
<evidence type="ECO:0000256" key="4">
    <source>
        <dbReference type="ARBA" id="ARBA00023306"/>
    </source>
</evidence>
<dbReference type="FunFam" id="1.10.472.10:FF:000034">
    <property type="entry name" value="D2/4-type cyclin"/>
    <property type="match status" value="1"/>
</dbReference>
<dbReference type="SMART" id="SM00385">
    <property type="entry name" value="CYCLIN"/>
    <property type="match status" value="1"/>
</dbReference>
<dbReference type="OMA" id="IDWICKA"/>
<evidence type="ECO:0000259" key="6">
    <source>
        <dbReference type="SMART" id="SM00385"/>
    </source>
</evidence>
<dbReference type="Pfam" id="PF00134">
    <property type="entry name" value="Cyclin_N"/>
    <property type="match status" value="1"/>
</dbReference>
<evidence type="ECO:0000313" key="8">
    <source>
        <dbReference type="EMBL" id="CAG1857235.1"/>
    </source>
</evidence>
<evidence type="ECO:0000256" key="5">
    <source>
        <dbReference type="RuleBase" id="RU000383"/>
    </source>
</evidence>
<dbReference type="Pfam" id="PF02984">
    <property type="entry name" value="Cyclin_C"/>
    <property type="match status" value="1"/>
</dbReference>
<feature type="domain" description="Cyclin-like" evidence="6">
    <location>
        <begin position="97"/>
        <end position="185"/>
    </location>
</feature>
<comment type="similarity">
    <text evidence="1">Belongs to the cyclin family. Cyclin D subfamily.</text>
</comment>
<dbReference type="GO" id="GO:0000307">
    <property type="term" value="C:cyclin-dependent protein kinase holoenzyme complex"/>
    <property type="evidence" value="ECO:0000318"/>
    <property type="project" value="GO_Central"/>
</dbReference>
<dbReference type="OrthoDB" id="5590282at2759"/>
<reference evidence="9" key="2">
    <citation type="submission" date="2021-05" db="UniProtKB">
        <authorList>
            <consortium name="EnsemblPlants"/>
        </authorList>
    </citation>
    <scope>IDENTIFICATION</scope>
    <source>
        <strain evidence="9">subsp. malaccensis</strain>
    </source>
</reference>
<evidence type="ECO:0000256" key="1">
    <source>
        <dbReference type="ARBA" id="ARBA00009065"/>
    </source>
</evidence>
<keyword evidence="3 5" id="KW-0195">Cyclin</keyword>
<dbReference type="GO" id="GO:0016538">
    <property type="term" value="F:cyclin-dependent protein serine/threonine kinase regulator activity"/>
    <property type="evidence" value="ECO:0000318"/>
    <property type="project" value="GO_Central"/>
</dbReference>
<dbReference type="GO" id="GO:0051301">
    <property type="term" value="P:cell division"/>
    <property type="evidence" value="ECO:0007669"/>
    <property type="project" value="UniProtKB-KW"/>
</dbReference>
<dbReference type="InterPro" id="IPR048258">
    <property type="entry name" value="Cyclins_cyclin-box"/>
</dbReference>
<gene>
    <name evidence="8" type="ORF">GSMUA_34030.1</name>
</gene>
<dbReference type="PROSITE" id="PS00292">
    <property type="entry name" value="CYCLINS"/>
    <property type="match status" value="1"/>
</dbReference>
<keyword evidence="4" id="KW-0131">Cell cycle</keyword>
<protein>
    <submittedName>
        <fullName evidence="8">(wild Malaysian banana) hypothetical protein</fullName>
    </submittedName>
</protein>
<evidence type="ECO:0000259" key="7">
    <source>
        <dbReference type="SMART" id="SM01332"/>
    </source>
</evidence>
<dbReference type="PANTHER" id="PTHR10177">
    <property type="entry name" value="CYCLINS"/>
    <property type="match status" value="1"/>
</dbReference>
<dbReference type="InterPro" id="IPR039361">
    <property type="entry name" value="Cyclin"/>
</dbReference>
<dbReference type="Proteomes" id="UP000012960">
    <property type="component" value="Unplaced"/>
</dbReference>
<evidence type="ECO:0000256" key="3">
    <source>
        <dbReference type="ARBA" id="ARBA00023127"/>
    </source>
</evidence>
<feature type="domain" description="Cyclin C-terminal" evidence="7">
    <location>
        <begin position="194"/>
        <end position="305"/>
    </location>
</feature>
<dbReference type="EMBL" id="HG996473">
    <property type="protein sequence ID" value="CAG1857235.1"/>
    <property type="molecule type" value="Genomic_DNA"/>
</dbReference>
<proteinExistence type="inferred from homology"/>
<dbReference type="InterPro" id="IPR036915">
    <property type="entry name" value="Cyclin-like_sf"/>
</dbReference>
<keyword evidence="2" id="KW-0132">Cell division</keyword>
<dbReference type="InterPro" id="IPR006671">
    <property type="entry name" value="Cyclin_N"/>
</dbReference>
<dbReference type="CDD" id="cd20543">
    <property type="entry name" value="CYCLIN_AtCycD-like_rpt1"/>
    <property type="match status" value="1"/>
</dbReference>
<accession>A0A804JXT3</accession>
<dbReference type="FunFam" id="1.10.472.10:FF:000040">
    <property type="entry name" value="D6-type cyclin"/>
    <property type="match status" value="1"/>
</dbReference>
<dbReference type="CDD" id="cd20544">
    <property type="entry name" value="CYCLIN_AtCycD-like_rpt2"/>
    <property type="match status" value="1"/>
</dbReference>
<dbReference type="GO" id="GO:0005634">
    <property type="term" value="C:nucleus"/>
    <property type="evidence" value="ECO:0000318"/>
    <property type="project" value="GO_Central"/>
</dbReference>
<dbReference type="FunCoup" id="A0A804JXT3">
    <property type="interactions" value="373"/>
</dbReference>
<dbReference type="InterPro" id="IPR013763">
    <property type="entry name" value="Cyclin-like_dom"/>
</dbReference>
<dbReference type="Gene3D" id="1.10.472.10">
    <property type="entry name" value="Cyclin-like"/>
    <property type="match status" value="2"/>
</dbReference>
<dbReference type="GO" id="GO:0000082">
    <property type="term" value="P:G1/S transition of mitotic cell cycle"/>
    <property type="evidence" value="ECO:0000318"/>
    <property type="project" value="GO_Central"/>
</dbReference>
<dbReference type="GO" id="GO:0005737">
    <property type="term" value="C:cytoplasm"/>
    <property type="evidence" value="ECO:0000318"/>
    <property type="project" value="GO_Central"/>
</dbReference>
<evidence type="ECO:0000313" key="9">
    <source>
        <dbReference type="EnsemblPlants" id="Ma07_p20430.1"/>
    </source>
</evidence>
<dbReference type="InParanoid" id="A0A804JXT3"/>
<dbReference type="SUPFAM" id="SSF47954">
    <property type="entry name" value="Cyclin-like"/>
    <property type="match status" value="2"/>
</dbReference>
<name>A0A804JXT3_MUSAM</name>
<evidence type="ECO:0000313" key="10">
    <source>
        <dbReference type="Proteomes" id="UP000012960"/>
    </source>
</evidence>
<dbReference type="AlphaFoldDB" id="A0A804JXT3"/>
<organism evidence="9 10">
    <name type="scientific">Musa acuminata subsp. malaccensis</name>
    <name type="common">Wild banana</name>
    <name type="synonym">Musa malaccensis</name>
    <dbReference type="NCBI Taxonomy" id="214687"/>
    <lineage>
        <taxon>Eukaryota</taxon>
        <taxon>Viridiplantae</taxon>
        <taxon>Streptophyta</taxon>
        <taxon>Embryophyta</taxon>
        <taxon>Tracheophyta</taxon>
        <taxon>Spermatophyta</taxon>
        <taxon>Magnoliopsida</taxon>
        <taxon>Liliopsida</taxon>
        <taxon>Zingiberales</taxon>
        <taxon>Musaceae</taxon>
        <taxon>Musa</taxon>
    </lineage>
</organism>
<evidence type="ECO:0000256" key="2">
    <source>
        <dbReference type="ARBA" id="ARBA00022618"/>
    </source>
</evidence>
<dbReference type="Gramene" id="Ma07_t20430.1">
    <property type="protein sequence ID" value="Ma07_p20430.1"/>
    <property type="gene ID" value="Ma07_g20430"/>
</dbReference>